<evidence type="ECO:0000256" key="1">
    <source>
        <dbReference type="ARBA" id="ARBA00023002"/>
    </source>
</evidence>
<dbReference type="InterPro" id="IPR050791">
    <property type="entry name" value="Aldo-Keto_reductase"/>
</dbReference>
<sequence length="329" mass="35696">MRKVRLGENGPLVGAVGLGCMSFGGIYGSTTREDSHATLKTALDLGVNHLDVANIYGAGVCEEVMGDFFRANGNRDQFVIATKGGIQTGPNRDFINTKAYLTACIDASLKRLGTDHVELYYIHRRDHRVPIEDVMETLIGFIEAGKIGAIGFSEIAPATLVQAAEIHPVAAVQSEYSLWTRLPELGMLRTCKSLGTSFVSFSPLGRGMLTDVELDPASFAADDFRKPNPRFTEPHFSSNVGSVRQLNAIARREGIPTATLALAWTFHRAEDSIAIPGTRSADHLTENAAAADFVLSSDLLDEIEDLLPFGWAEGSRYTEAQSRGVENSY</sequence>
<dbReference type="EMBL" id="SMSI01000001">
    <property type="protein sequence ID" value="TDH37692.1"/>
    <property type="molecule type" value="Genomic_DNA"/>
</dbReference>
<accession>A0A4R5PL95</accession>
<dbReference type="PROSITE" id="PS51257">
    <property type="entry name" value="PROKAR_LIPOPROTEIN"/>
    <property type="match status" value="1"/>
</dbReference>
<keyword evidence="4" id="KW-1185">Reference proteome</keyword>
<proteinExistence type="predicted"/>
<comment type="caution">
    <text evidence="3">The sequence shown here is derived from an EMBL/GenBank/DDBJ whole genome shotgun (WGS) entry which is preliminary data.</text>
</comment>
<gene>
    <name evidence="3" type="ORF">E2A64_00665</name>
</gene>
<organism evidence="3 4">
    <name type="scientific">Pseudohoeflea suaedae</name>
    <dbReference type="NCBI Taxonomy" id="877384"/>
    <lineage>
        <taxon>Bacteria</taxon>
        <taxon>Pseudomonadati</taxon>
        <taxon>Pseudomonadota</taxon>
        <taxon>Alphaproteobacteria</taxon>
        <taxon>Hyphomicrobiales</taxon>
        <taxon>Rhizobiaceae</taxon>
        <taxon>Pseudohoeflea</taxon>
    </lineage>
</organism>
<dbReference type="Gene3D" id="3.20.20.100">
    <property type="entry name" value="NADP-dependent oxidoreductase domain"/>
    <property type="match status" value="1"/>
</dbReference>
<evidence type="ECO:0000313" key="3">
    <source>
        <dbReference type="EMBL" id="TDH37692.1"/>
    </source>
</evidence>
<dbReference type="InterPro" id="IPR036812">
    <property type="entry name" value="NAD(P)_OxRdtase_dom_sf"/>
</dbReference>
<dbReference type="Pfam" id="PF00248">
    <property type="entry name" value="Aldo_ket_red"/>
    <property type="match status" value="1"/>
</dbReference>
<keyword evidence="1" id="KW-0560">Oxidoreductase</keyword>
<dbReference type="SUPFAM" id="SSF51430">
    <property type="entry name" value="NAD(P)-linked oxidoreductase"/>
    <property type="match status" value="1"/>
</dbReference>
<dbReference type="RefSeq" id="WP_133282530.1">
    <property type="nucleotide sequence ID" value="NZ_SMSI01000001.1"/>
</dbReference>
<name>A0A4R5PL95_9HYPH</name>
<dbReference type="PANTHER" id="PTHR43625">
    <property type="entry name" value="AFLATOXIN B1 ALDEHYDE REDUCTASE"/>
    <property type="match status" value="1"/>
</dbReference>
<dbReference type="AlphaFoldDB" id="A0A4R5PL95"/>
<dbReference type="PANTHER" id="PTHR43625:SF40">
    <property type="entry name" value="ALDO-KETO REDUCTASE YAKC [NADP(+)]"/>
    <property type="match status" value="1"/>
</dbReference>
<evidence type="ECO:0000259" key="2">
    <source>
        <dbReference type="Pfam" id="PF00248"/>
    </source>
</evidence>
<reference evidence="3 4" key="1">
    <citation type="journal article" date="2013" name="Int. J. Syst. Evol. Microbiol.">
        <title>Hoeflea suaedae sp. nov., an endophytic bacterium isolated from the root of the halophyte Suaeda maritima.</title>
        <authorList>
            <person name="Chung E.J."/>
            <person name="Park J.A."/>
            <person name="Pramanik P."/>
            <person name="Bibi F."/>
            <person name="Jeon C.O."/>
            <person name="Chung Y.R."/>
        </authorList>
    </citation>
    <scope>NUCLEOTIDE SEQUENCE [LARGE SCALE GENOMIC DNA]</scope>
    <source>
        <strain evidence="3 4">YC6898</strain>
    </source>
</reference>
<dbReference type="GO" id="GO:0016491">
    <property type="term" value="F:oxidoreductase activity"/>
    <property type="evidence" value="ECO:0007669"/>
    <property type="project" value="UniProtKB-KW"/>
</dbReference>
<feature type="domain" description="NADP-dependent oxidoreductase" evidence="2">
    <location>
        <begin position="16"/>
        <end position="306"/>
    </location>
</feature>
<dbReference type="InterPro" id="IPR023210">
    <property type="entry name" value="NADP_OxRdtase_dom"/>
</dbReference>
<protein>
    <submittedName>
        <fullName evidence="3">Aldo/keto reductase</fullName>
    </submittedName>
</protein>
<dbReference type="Proteomes" id="UP000295131">
    <property type="component" value="Unassembled WGS sequence"/>
</dbReference>
<dbReference type="OrthoDB" id="9803483at2"/>
<dbReference type="GO" id="GO:0005737">
    <property type="term" value="C:cytoplasm"/>
    <property type="evidence" value="ECO:0007669"/>
    <property type="project" value="TreeGrafter"/>
</dbReference>
<evidence type="ECO:0000313" key="4">
    <source>
        <dbReference type="Proteomes" id="UP000295131"/>
    </source>
</evidence>